<dbReference type="Proteomes" id="UP001310290">
    <property type="component" value="Unassembled WGS sequence"/>
</dbReference>
<sequence>MDFRATMAGRALRGVTALFFTEPCEAPRARFPYDAEAGAA</sequence>
<evidence type="ECO:0000313" key="2">
    <source>
        <dbReference type="Proteomes" id="UP001310290"/>
    </source>
</evidence>
<accession>A0ABU8ARH4</accession>
<protein>
    <submittedName>
        <fullName evidence="1">Uncharacterized protein</fullName>
    </submittedName>
</protein>
<evidence type="ECO:0000313" key="1">
    <source>
        <dbReference type="EMBL" id="MEH0635705.1"/>
    </source>
</evidence>
<dbReference type="RefSeq" id="WP_005481370.1">
    <property type="nucleotide sequence ID" value="NZ_JARULZ010000001.1"/>
</dbReference>
<gene>
    <name evidence="1" type="ORF">QBA35_20640</name>
</gene>
<dbReference type="GeneID" id="96271987"/>
<comment type="caution">
    <text evidence="1">The sequence shown here is derived from an EMBL/GenBank/DDBJ whole genome shotgun (WGS) entry which is preliminary data.</text>
</comment>
<keyword evidence="2" id="KW-1185">Reference proteome</keyword>
<dbReference type="EMBL" id="JARULZ010000001">
    <property type="protein sequence ID" value="MEH0635705.1"/>
    <property type="molecule type" value="Genomic_DNA"/>
</dbReference>
<organism evidence="1 2">
    <name type="scientific">Streptomyces bottropensis</name>
    <dbReference type="NCBI Taxonomy" id="42235"/>
    <lineage>
        <taxon>Bacteria</taxon>
        <taxon>Bacillati</taxon>
        <taxon>Actinomycetota</taxon>
        <taxon>Actinomycetes</taxon>
        <taxon>Kitasatosporales</taxon>
        <taxon>Streptomycetaceae</taxon>
        <taxon>Streptomyces</taxon>
    </lineage>
</organism>
<proteinExistence type="predicted"/>
<name>A0ABU8ARH4_9ACTN</name>
<reference evidence="1" key="1">
    <citation type="submission" date="2023-04" db="EMBL/GenBank/DDBJ databases">
        <title>Genomic diversity of scab-causing Streptomyces spp. in the province of Quebec, Canada.</title>
        <authorList>
            <person name="Biessy A."/>
            <person name="Cadieux M."/>
            <person name="Ciotola M."/>
            <person name="Filion M."/>
        </authorList>
    </citation>
    <scope>NUCLEOTIDE SEQUENCE</scope>
    <source>
        <strain evidence="1">B21-115</strain>
    </source>
</reference>